<evidence type="ECO:0000313" key="2">
    <source>
        <dbReference type="EnsemblMetazoa" id="Aqu2.1.23286_001"/>
    </source>
</evidence>
<organism evidence="2">
    <name type="scientific">Amphimedon queenslandica</name>
    <name type="common">Sponge</name>
    <dbReference type="NCBI Taxonomy" id="400682"/>
    <lineage>
        <taxon>Eukaryota</taxon>
        <taxon>Metazoa</taxon>
        <taxon>Porifera</taxon>
        <taxon>Demospongiae</taxon>
        <taxon>Heteroscleromorpha</taxon>
        <taxon>Haplosclerida</taxon>
        <taxon>Niphatidae</taxon>
        <taxon>Amphimedon</taxon>
    </lineage>
</organism>
<protein>
    <submittedName>
        <fullName evidence="2">Uncharacterized protein</fullName>
    </submittedName>
</protein>
<dbReference type="AlphaFoldDB" id="A0A1X7U751"/>
<accession>A0A1X7U751</accession>
<sequence>MRNFINNKHLCWGGGGGRDEGSEVGGGIHGLDGGSVVGWKRGGGREEGSEGGGMIEGLGGGGESVVGWRRGGGREVREEGLMGWEEGEEVLWIGEEVEAATREVREEEVLRVGEEVEGGKREVREEEGLRGWEERDEVLWVREVEAGTREVKEVEVLVGRKDGWRKEEPLEGGLTIKKNYEGRRCGEAEVMLVVAREFNLIEISVRDRQMEASSSLTNKDCCERTW</sequence>
<dbReference type="EnsemblMetazoa" id="Aqu2.1.23286_001">
    <property type="protein sequence ID" value="Aqu2.1.23286_001"/>
    <property type="gene ID" value="Aqu2.1.23286"/>
</dbReference>
<evidence type="ECO:0000256" key="1">
    <source>
        <dbReference type="SAM" id="MobiDB-lite"/>
    </source>
</evidence>
<proteinExistence type="predicted"/>
<feature type="compositionally biased region" description="Gly residues" evidence="1">
    <location>
        <begin position="50"/>
        <end position="60"/>
    </location>
</feature>
<name>A0A1X7U751_AMPQE</name>
<reference evidence="2" key="1">
    <citation type="submission" date="2017-05" db="UniProtKB">
        <authorList>
            <consortium name="EnsemblMetazoa"/>
        </authorList>
    </citation>
    <scope>IDENTIFICATION</scope>
</reference>
<feature type="region of interest" description="Disordered" evidence="1">
    <location>
        <begin position="37"/>
        <end position="60"/>
    </location>
</feature>
<dbReference type="InParanoid" id="A0A1X7U751"/>